<reference evidence="2 3" key="1">
    <citation type="journal article" date="2019" name="Int. J. Syst. Evol. Microbiol.">
        <title>The Global Catalogue of Microorganisms (GCM) 10K type strain sequencing project: providing services to taxonomists for standard genome sequencing and annotation.</title>
        <authorList>
            <consortium name="The Broad Institute Genomics Platform"/>
            <consortium name="The Broad Institute Genome Sequencing Center for Infectious Disease"/>
            <person name="Wu L."/>
            <person name="Ma J."/>
        </authorList>
    </citation>
    <scope>NUCLEOTIDE SEQUENCE [LARGE SCALE GENOMIC DNA]</scope>
    <source>
        <strain evidence="2 3">CGMCC 1.12543</strain>
    </source>
</reference>
<feature type="compositionally biased region" description="Basic and acidic residues" evidence="1">
    <location>
        <begin position="631"/>
        <end position="642"/>
    </location>
</feature>
<evidence type="ECO:0000313" key="3">
    <source>
        <dbReference type="Proteomes" id="UP001596099"/>
    </source>
</evidence>
<dbReference type="EMBL" id="JBHSQH010000001">
    <property type="protein sequence ID" value="MFC5973315.1"/>
    <property type="molecule type" value="Genomic_DNA"/>
</dbReference>
<evidence type="ECO:0000256" key="1">
    <source>
        <dbReference type="SAM" id="MobiDB-lite"/>
    </source>
</evidence>
<evidence type="ECO:0008006" key="4">
    <source>
        <dbReference type="Google" id="ProtNLM"/>
    </source>
</evidence>
<protein>
    <recommendedName>
        <fullName evidence="4">CHAT domain-containing protein</fullName>
    </recommendedName>
</protein>
<dbReference type="AlphaFoldDB" id="A0ABD5RT39"/>
<comment type="caution">
    <text evidence="2">The sequence shown here is derived from an EMBL/GenBank/DDBJ whole genome shotgun (WGS) entry which is preliminary data.</text>
</comment>
<dbReference type="Proteomes" id="UP001596099">
    <property type="component" value="Unassembled WGS sequence"/>
</dbReference>
<keyword evidence="3" id="KW-1185">Reference proteome</keyword>
<accession>A0ABD5RT39</accession>
<gene>
    <name evidence="2" type="ORF">ACFPYI_18450</name>
</gene>
<sequence>MTFVAIERGPEGQLRVRDSIERRRCDLFTDREVSPRPVDGDLFDAPVDAAVAVDVAELTFPEVVETYVRDHTGTVIHQVRHFERHDLPEGEFGVELCSPIKLYLRVRGPLAVDSDGDTTSISLAETGEVLVGARSYHERPAATITTTTDPADVMTAVSHLGSALKTTTPERSFPTLRGHPPALELGDELDVPDGLVLPDTGVRIEIPPTLEASYVVAPLAYYLGAEVVAGSEPRLVADGVDHALATPDESDDPHGFERGVERTLKQVHFLDCIVRTEGYYPVDLHERSAVEPELPFDLSATYDRSLPEQLRAYLAVPFESLEPHMPTWKLTSHVAPTPSNLETLPYLVDDLSVIRTPNAREITLAEAQSAAIESFMSDGATRSKTPPTPPRLVRPERTDSLEQAWVAPDVPIGASKVSAAAFRNRLNQEPTDGDLSIAVICNDQTMLSEHQTASDVYGSRESLPFDVTVHRDASTADLAAVFQSDVDFVHYIGHVDERGFRCHDGHLDANALAGVGIDAFFLNACTSYQQGMALIEAGAVGGVVTVDDVVNTGATAVGRMLARMLNAGFPLQSALDVASDESLIGAQYLVVGDGNTEIAQSEGGVTFVLRLERQAERPADGRTDGGVAHGGRADETGDDCGRADGGAGDAVGTGCEPATSRAADDDVTYHASFQLYPNRLYGMGSLGRPVLDGLTQSFLFGSTTPDYEIRRSELRSLLEMSSCPVYLDGECFWSSGLLDAEF</sequence>
<dbReference type="RefSeq" id="WP_247417716.1">
    <property type="nucleotide sequence ID" value="NZ_JALLGW010000001.1"/>
</dbReference>
<name>A0ABD5RT39_9EURY</name>
<feature type="region of interest" description="Disordered" evidence="1">
    <location>
        <begin position="617"/>
        <end position="645"/>
    </location>
</feature>
<proteinExistence type="predicted"/>
<evidence type="ECO:0000313" key="2">
    <source>
        <dbReference type="EMBL" id="MFC5973315.1"/>
    </source>
</evidence>
<organism evidence="2 3">
    <name type="scientific">Halomarina salina</name>
    <dbReference type="NCBI Taxonomy" id="1872699"/>
    <lineage>
        <taxon>Archaea</taxon>
        <taxon>Methanobacteriati</taxon>
        <taxon>Methanobacteriota</taxon>
        <taxon>Stenosarchaea group</taxon>
        <taxon>Halobacteria</taxon>
        <taxon>Halobacteriales</taxon>
        <taxon>Natronomonadaceae</taxon>
        <taxon>Halomarina</taxon>
    </lineage>
</organism>